<evidence type="ECO:0000313" key="2">
    <source>
        <dbReference type="EMBL" id="AKA36505.1"/>
    </source>
</evidence>
<dbReference type="SMART" id="SM00867">
    <property type="entry name" value="YceI"/>
    <property type="match status" value="1"/>
</dbReference>
<evidence type="ECO:0000259" key="1">
    <source>
        <dbReference type="SMART" id="SM00867"/>
    </source>
</evidence>
<accession>A0A0D5YW73</accession>
<name>A0A0D5YW73_9FLAO</name>
<organism evidence="2 3">
    <name type="scientific">Flagellimonas lutaonensis</name>
    <dbReference type="NCBI Taxonomy" id="516051"/>
    <lineage>
        <taxon>Bacteria</taxon>
        <taxon>Pseudomonadati</taxon>
        <taxon>Bacteroidota</taxon>
        <taxon>Flavobacteriia</taxon>
        <taxon>Flavobacteriales</taxon>
        <taxon>Flavobacteriaceae</taxon>
        <taxon>Flagellimonas</taxon>
    </lineage>
</organism>
<dbReference type="AlphaFoldDB" id="A0A0D5YW73"/>
<dbReference type="Proteomes" id="UP000032726">
    <property type="component" value="Chromosome"/>
</dbReference>
<dbReference type="STRING" id="516051.VC82_2961"/>
<dbReference type="Gene3D" id="2.40.128.110">
    <property type="entry name" value="Lipid/polyisoprenoid-binding, YceI-like"/>
    <property type="match status" value="1"/>
</dbReference>
<dbReference type="SUPFAM" id="SSF101874">
    <property type="entry name" value="YceI-like"/>
    <property type="match status" value="1"/>
</dbReference>
<dbReference type="KEGG" id="mlt:VC82_2961"/>
<dbReference type="Pfam" id="PF04264">
    <property type="entry name" value="YceI"/>
    <property type="match status" value="1"/>
</dbReference>
<dbReference type="InterPro" id="IPR007372">
    <property type="entry name" value="Lipid/polyisoprenoid-bd_YceI"/>
</dbReference>
<evidence type="ECO:0000313" key="3">
    <source>
        <dbReference type="Proteomes" id="UP000032726"/>
    </source>
</evidence>
<proteinExistence type="predicted"/>
<protein>
    <submittedName>
        <fullName evidence="2">YceI family protein</fullName>
    </submittedName>
</protein>
<reference evidence="2 3" key="1">
    <citation type="submission" date="2015-03" db="EMBL/GenBank/DDBJ databases">
        <title>Complete genome sequence of Muricauda lutaonensis CC-HSB-11T, isolated from a coastal hot spring.</title>
        <authorList>
            <person name="Kim K.M."/>
        </authorList>
    </citation>
    <scope>NUCLEOTIDE SEQUENCE [LARGE SCALE GENOMIC DNA]</scope>
    <source>
        <strain evidence="2 3">CC-HSB-11</strain>
    </source>
</reference>
<keyword evidence="3" id="KW-1185">Reference proteome</keyword>
<feature type="domain" description="Lipid/polyisoprenoid-binding YceI-like" evidence="1">
    <location>
        <begin position="20"/>
        <end position="179"/>
    </location>
</feature>
<dbReference type="EMBL" id="CP011071">
    <property type="protein sequence ID" value="AKA36505.1"/>
    <property type="molecule type" value="Genomic_DNA"/>
</dbReference>
<dbReference type="PATRIC" id="fig|516051.4.peg.3033"/>
<dbReference type="InterPro" id="IPR036761">
    <property type="entry name" value="TTHA0802/YceI-like_sf"/>
</dbReference>
<gene>
    <name evidence="2" type="ORF">VC82_2961</name>
</gene>
<dbReference type="HOGENOM" id="CLU_122737_0_0_10"/>
<sequence>MFTALFVLSGLCIYNTHAQDRYIDKNGTVIFEASEKFFEEVKAKNESVTAIFDETTNDIASLALIKGFRFKNSLMQEHFNENYVDSDTYPKATFKGKLINTNPDGLSEKITDVTVEGILELNGKQKEMTANLKGQKVGNTISLTGSFIVSPEDFNITIPKIVRNKIAKQVTVRVDFKLVKK</sequence>